<accession>A0A1G7MW16</accession>
<sequence length="233" mass="25115">MKLCIIGNSHVGALRTAWTSGLSDDFPGITITCFAQRGQGIAEMVVAEGRLLPANPYMKRTVEFTSGGLSEVVVAEYDAFLLYGLHEHGQETGDTWYSSAVRAAALKDKVTGQGSHALLGKLRGLTDKPVWVAHDPLPALDPSGLVAADYDAELAEMQRLYYDPLQARLVPQPAETMVAGRATKLAFSKDSQPLAVGDDRDGRHHGADEIQHMNTAYGAIWLRAFLPGLAAQL</sequence>
<reference evidence="2" key="1">
    <citation type="submission" date="2016-10" db="EMBL/GenBank/DDBJ databases">
        <authorList>
            <person name="Varghese N."/>
            <person name="Submissions S."/>
        </authorList>
    </citation>
    <scope>NUCLEOTIDE SEQUENCE [LARGE SCALE GENOMIC DNA]</scope>
    <source>
        <strain evidence="2">DSM 10146</strain>
    </source>
</reference>
<name>A0A1G7MW16_9RHOB</name>
<gene>
    <name evidence="1" type="ORF">SAMN04488105_1424</name>
</gene>
<evidence type="ECO:0000313" key="2">
    <source>
        <dbReference type="Proteomes" id="UP000198994"/>
    </source>
</evidence>
<dbReference type="OrthoDB" id="6174477at2"/>
<evidence type="ECO:0000313" key="1">
    <source>
        <dbReference type="EMBL" id="SDF65240.1"/>
    </source>
</evidence>
<dbReference type="Proteomes" id="UP000198994">
    <property type="component" value="Unassembled WGS sequence"/>
</dbReference>
<dbReference type="STRING" id="282683.SAMN04488105_1424"/>
<organism evidence="1 2">
    <name type="scientific">Salipiger thiooxidans</name>
    <dbReference type="NCBI Taxonomy" id="282683"/>
    <lineage>
        <taxon>Bacteria</taxon>
        <taxon>Pseudomonadati</taxon>
        <taxon>Pseudomonadota</taxon>
        <taxon>Alphaproteobacteria</taxon>
        <taxon>Rhodobacterales</taxon>
        <taxon>Roseobacteraceae</taxon>
        <taxon>Salipiger</taxon>
    </lineage>
</organism>
<keyword evidence="2" id="KW-1185">Reference proteome</keyword>
<dbReference type="AlphaFoldDB" id="A0A1G7MW16"/>
<dbReference type="RefSeq" id="WP_089964205.1">
    <property type="nucleotide sequence ID" value="NZ_FNAV01000042.1"/>
</dbReference>
<dbReference type="EMBL" id="FNAV01000042">
    <property type="protein sequence ID" value="SDF65240.1"/>
    <property type="molecule type" value="Genomic_DNA"/>
</dbReference>
<protein>
    <submittedName>
        <fullName evidence="1">Uncharacterized protein</fullName>
    </submittedName>
</protein>
<proteinExistence type="predicted"/>